<proteinExistence type="inferred from homology"/>
<keyword evidence="3" id="KW-0560">Oxidoreductase</keyword>
<dbReference type="InterPro" id="IPR036291">
    <property type="entry name" value="NAD(P)-bd_dom_sf"/>
</dbReference>
<keyword evidence="5" id="KW-1185">Reference proteome</keyword>
<gene>
    <name evidence="4" type="ORF">Lalb_Chr04g0256711</name>
</gene>
<comment type="similarity">
    <text evidence="1">Belongs to the short-chain dehydrogenases/reductases (SDR) family.</text>
</comment>
<dbReference type="PANTHER" id="PTHR43490:SF98">
    <property type="entry name" value="OS02G0640600 PROTEIN"/>
    <property type="match status" value="1"/>
</dbReference>
<evidence type="ECO:0000256" key="2">
    <source>
        <dbReference type="ARBA" id="ARBA00022857"/>
    </source>
</evidence>
<organism evidence="4 5">
    <name type="scientific">Lupinus albus</name>
    <name type="common">White lupine</name>
    <name type="synonym">Lupinus termis</name>
    <dbReference type="NCBI Taxonomy" id="3870"/>
    <lineage>
        <taxon>Eukaryota</taxon>
        <taxon>Viridiplantae</taxon>
        <taxon>Streptophyta</taxon>
        <taxon>Embryophyta</taxon>
        <taxon>Tracheophyta</taxon>
        <taxon>Spermatophyta</taxon>
        <taxon>Magnoliopsida</taxon>
        <taxon>eudicotyledons</taxon>
        <taxon>Gunneridae</taxon>
        <taxon>Pentapetalae</taxon>
        <taxon>rosids</taxon>
        <taxon>fabids</taxon>
        <taxon>Fabales</taxon>
        <taxon>Fabaceae</taxon>
        <taxon>Papilionoideae</taxon>
        <taxon>50 kb inversion clade</taxon>
        <taxon>genistoids sensu lato</taxon>
        <taxon>core genistoids</taxon>
        <taxon>Genisteae</taxon>
        <taxon>Lupinus</taxon>
    </lineage>
</organism>
<reference evidence="5" key="1">
    <citation type="journal article" date="2020" name="Nat. Commun.">
        <title>Genome sequence of the cluster root forming white lupin.</title>
        <authorList>
            <person name="Hufnagel B."/>
            <person name="Marques A."/>
            <person name="Soriano A."/>
            <person name="Marques L."/>
            <person name="Divol F."/>
            <person name="Doumas P."/>
            <person name="Sallet E."/>
            <person name="Mancinotti D."/>
            <person name="Carrere S."/>
            <person name="Marande W."/>
            <person name="Arribat S."/>
            <person name="Keller J."/>
            <person name="Huneau C."/>
            <person name="Blein T."/>
            <person name="Aime D."/>
            <person name="Laguerre M."/>
            <person name="Taylor J."/>
            <person name="Schubert V."/>
            <person name="Nelson M."/>
            <person name="Geu-Flores F."/>
            <person name="Crespi M."/>
            <person name="Gallardo-Guerrero K."/>
            <person name="Delaux P.-M."/>
            <person name="Salse J."/>
            <person name="Berges H."/>
            <person name="Guyot R."/>
            <person name="Gouzy J."/>
            <person name="Peret B."/>
        </authorList>
    </citation>
    <scope>NUCLEOTIDE SEQUENCE [LARGE SCALE GENOMIC DNA]</scope>
    <source>
        <strain evidence="5">cv. Amiga</strain>
    </source>
</reference>
<keyword evidence="2" id="KW-0521">NADP</keyword>
<dbReference type="GO" id="GO:0016020">
    <property type="term" value="C:membrane"/>
    <property type="evidence" value="ECO:0007669"/>
    <property type="project" value="TreeGrafter"/>
</dbReference>
<comment type="caution">
    <text evidence="4">The sequence shown here is derived from an EMBL/GenBank/DDBJ whole genome shotgun (WGS) entry which is preliminary data.</text>
</comment>
<dbReference type="PANTHER" id="PTHR43490">
    <property type="entry name" value="(+)-NEOMENTHOL DEHYDROGENASE"/>
    <property type="match status" value="1"/>
</dbReference>
<evidence type="ECO:0000256" key="1">
    <source>
        <dbReference type="ARBA" id="ARBA00006484"/>
    </source>
</evidence>
<dbReference type="PRINTS" id="PR00081">
    <property type="entry name" value="GDHRDH"/>
</dbReference>
<dbReference type="EMBL" id="WOCE01000004">
    <property type="protein sequence ID" value="KAE9615571.1"/>
    <property type="molecule type" value="Genomic_DNA"/>
</dbReference>
<dbReference type="OrthoDB" id="1933717at2759"/>
<accession>A0A6A4QNG1</accession>
<dbReference type="SUPFAM" id="SSF51735">
    <property type="entry name" value="NAD(P)-binding Rossmann-fold domains"/>
    <property type="match status" value="1"/>
</dbReference>
<dbReference type="InterPro" id="IPR002347">
    <property type="entry name" value="SDR_fam"/>
</dbReference>
<evidence type="ECO:0000256" key="3">
    <source>
        <dbReference type="ARBA" id="ARBA00023002"/>
    </source>
</evidence>
<dbReference type="Proteomes" id="UP000447434">
    <property type="component" value="Chromosome 4"/>
</dbReference>
<evidence type="ECO:0000313" key="5">
    <source>
        <dbReference type="Proteomes" id="UP000447434"/>
    </source>
</evidence>
<evidence type="ECO:0000313" key="4">
    <source>
        <dbReference type="EMBL" id="KAE9615571.1"/>
    </source>
</evidence>
<name>A0A6A4QNG1_LUPAL</name>
<protein>
    <submittedName>
        <fullName evidence="4">Putative (+)-neomenthol dehydrogenase</fullName>
    </submittedName>
</protein>
<sequence length="153" mass="16813">MSEALIPLLKLSDSPRIVNVTATWGILENLPNGWAKGVLSDVESLTEEKLDEVLSQFLKDFNENLLEPKGWPTFFPAYKVSKVALNAYTRILSKKYPTFCINAVCPGFVKTDLNNHSGYLTVDDGAESVVMLALIPNGGPSGLFFSRSEVSPF</sequence>
<dbReference type="Gene3D" id="3.40.50.720">
    <property type="entry name" value="NAD(P)-binding Rossmann-like Domain"/>
    <property type="match status" value="1"/>
</dbReference>
<dbReference type="GO" id="GO:0016491">
    <property type="term" value="F:oxidoreductase activity"/>
    <property type="evidence" value="ECO:0007669"/>
    <property type="project" value="UniProtKB-KW"/>
</dbReference>
<dbReference type="AlphaFoldDB" id="A0A6A4QNG1"/>